<proteinExistence type="predicted"/>
<reference evidence="2" key="1">
    <citation type="journal article" date="2023" name="G3 (Bethesda)">
        <title>Genome assembly and association tests identify interacting loci associated with vigor, precocity, and sex in interspecific pistachio rootstocks.</title>
        <authorList>
            <person name="Palmer W."/>
            <person name="Jacygrad E."/>
            <person name="Sagayaradj S."/>
            <person name="Cavanaugh K."/>
            <person name="Han R."/>
            <person name="Bertier L."/>
            <person name="Beede B."/>
            <person name="Kafkas S."/>
            <person name="Golino D."/>
            <person name="Preece J."/>
            <person name="Michelmore R."/>
        </authorList>
    </citation>
    <scope>NUCLEOTIDE SEQUENCE [LARGE SCALE GENOMIC DNA]</scope>
</reference>
<gene>
    <name evidence="1" type="ORF">Pint_03604</name>
</gene>
<evidence type="ECO:0000313" key="1">
    <source>
        <dbReference type="EMBL" id="KAJ0044581.1"/>
    </source>
</evidence>
<comment type="caution">
    <text evidence="1">The sequence shown here is derived from an EMBL/GenBank/DDBJ whole genome shotgun (WGS) entry which is preliminary data.</text>
</comment>
<organism evidence="1 2">
    <name type="scientific">Pistacia integerrima</name>
    <dbReference type="NCBI Taxonomy" id="434235"/>
    <lineage>
        <taxon>Eukaryota</taxon>
        <taxon>Viridiplantae</taxon>
        <taxon>Streptophyta</taxon>
        <taxon>Embryophyta</taxon>
        <taxon>Tracheophyta</taxon>
        <taxon>Spermatophyta</taxon>
        <taxon>Magnoliopsida</taxon>
        <taxon>eudicotyledons</taxon>
        <taxon>Gunneridae</taxon>
        <taxon>Pentapetalae</taxon>
        <taxon>rosids</taxon>
        <taxon>malvids</taxon>
        <taxon>Sapindales</taxon>
        <taxon>Anacardiaceae</taxon>
        <taxon>Pistacia</taxon>
    </lineage>
</organism>
<accession>A0ACC0Z022</accession>
<dbReference type="EMBL" id="CM047738">
    <property type="protein sequence ID" value="KAJ0044581.1"/>
    <property type="molecule type" value="Genomic_DNA"/>
</dbReference>
<name>A0ACC0Z022_9ROSI</name>
<evidence type="ECO:0000313" key="2">
    <source>
        <dbReference type="Proteomes" id="UP001163603"/>
    </source>
</evidence>
<protein>
    <submittedName>
        <fullName evidence="1">Uncharacterized protein</fullName>
    </submittedName>
</protein>
<keyword evidence="2" id="KW-1185">Reference proteome</keyword>
<sequence>MHARHRSPGNGYRSNSMGMGMPPEGSARGRGFYSEYRSFNRGFGRGQGQPKSFQQLPPTPRKSDVFMEAGRLAAEYLVSQGLLPPGILSGKLQNGAFRSEDGENLQLPPEGRSSALARLGNSGSDVGSGRRRYPDDYNSMGLRNYLNRRKKGGSFKSNSLDWGREYGRSGSWSEKGRVSPDIEGDCDSYSGNQEEQQVSKDVGNGLQKPGLGELAPKSEEASGLESGLEKFNIQDEMGSRASSSSVGKGLLYETGVEFSKKSVDSTNMDMEAGELKDEICNEETEEQDALEESAIKHYSLEDDTSTKSNNDLLTLCRFAKVPTKTRSSLTYKGLKVDSVSNNDVEKTSDTILPIGSEALVENNSLVSSAVDLLPDKTLDSKCSDSEISKAPHVQSIEGVGTLGSLYGVDEGQFMRSQSFPDKALMCDVDQELGQGLSGLQKSSSMVQERGEKRTMEEHDSVEATKKLREWFPSNEYSNISSMSDKKASSQEETATPCEVSLAVDPENSVNRFSFPRRGGEPCVEYAQEKQLFPGSFKICDLNLMEASDINENHHSDPTLIYPTIPKKEATPVDVDLSISNSIMSGDYSRRTSDGKEIEIIDLENDSAQTEKAPDNNSERKTETMFTGMEGFSNHVQNAGHIPDVQDNYDGLMITQLLNNFPDCPGVPVDINALQNEMAIHNGEVALGDDDSIYMSLGEIPLSMPDI</sequence>
<dbReference type="Proteomes" id="UP001163603">
    <property type="component" value="Chromosome 3"/>
</dbReference>